<dbReference type="HOGENOM" id="CLU_018354_10_1_1"/>
<name>F4RVD8_MELLP</name>
<evidence type="ECO:0000256" key="5">
    <source>
        <dbReference type="ARBA" id="ARBA00023002"/>
    </source>
</evidence>
<dbReference type="InterPro" id="IPR036318">
    <property type="entry name" value="FAD-bd_PCMH-like_sf"/>
</dbReference>
<feature type="domain" description="FAD-binding PCMH-type" evidence="6">
    <location>
        <begin position="90"/>
        <end position="263"/>
    </location>
</feature>
<evidence type="ECO:0000313" key="7">
    <source>
        <dbReference type="EMBL" id="EGG03687.1"/>
    </source>
</evidence>
<sequence>MKHLLIFKSSSSRTHLGHENIANQHEVHSNIVAGCGIKQLATSNTFFVVLNTQRANTASLRAKFSKLGIDAVFPGDSSFEKFAAPFNKRLSYIPAAIVFPNHTEAVSNCVKVAVEEKLPVSTRSGGHLYAAYGLGGGNGALVVDVSRLKTIFVHQSTGQAVIGTGNRLGDMAIGLYSQGGRAIPHGTCPYVGIGGHAAFGGFGTTSRMWGLTLDNIIGHEVVLANGTIVQASQDSNPDLFWALRGAGASYGIMTSIKFQTHSAPSQATNFHIKWYLSQNELANALLKFQVFCRSNLPSELAIDANLKKAPKSGLLVFSLVGTWNGEESKFAAVIQPLLDGMPAPIESLVKRNDWLDSLQTSARSDNLSTSGVDLSAEHDTFYAKSLTTPQSTPMSNSSIQAFTEYLASEGLKTDTVRNGLTVYSILNYSFVIICIKQNWFVQFELYGGQNSAITSVAKDATAFAQRSILFTIQFYTSSSNYSPPFPDAGLTFLDQMVAAIVNNGPSGWEYGAYSNYVDARLSSNEWKNLYYNTHYQRLTQTKVAYDPQNIFSYPQSIGE</sequence>
<dbReference type="PANTHER" id="PTHR42973:SF39">
    <property type="entry name" value="FAD-BINDING PCMH-TYPE DOMAIN-CONTAINING PROTEIN"/>
    <property type="match status" value="1"/>
</dbReference>
<accession>F4RVD8</accession>
<keyword evidence="8" id="KW-1185">Reference proteome</keyword>
<dbReference type="GO" id="GO:0071949">
    <property type="term" value="F:FAD binding"/>
    <property type="evidence" value="ECO:0007669"/>
    <property type="project" value="InterPro"/>
</dbReference>
<keyword evidence="5" id="KW-0560">Oxidoreductase</keyword>
<proteinExistence type="inferred from homology"/>
<evidence type="ECO:0000256" key="2">
    <source>
        <dbReference type="ARBA" id="ARBA00005466"/>
    </source>
</evidence>
<dbReference type="GO" id="GO:0016491">
    <property type="term" value="F:oxidoreductase activity"/>
    <property type="evidence" value="ECO:0007669"/>
    <property type="project" value="UniProtKB-KW"/>
</dbReference>
<protein>
    <recommendedName>
        <fullName evidence="6">FAD-binding PCMH-type domain-containing protein</fullName>
    </recommendedName>
</protein>
<dbReference type="InParanoid" id="F4RVD8"/>
<dbReference type="InterPro" id="IPR016166">
    <property type="entry name" value="FAD-bd_PCMH"/>
</dbReference>
<evidence type="ECO:0000256" key="4">
    <source>
        <dbReference type="ARBA" id="ARBA00022827"/>
    </source>
</evidence>
<dbReference type="Proteomes" id="UP000001072">
    <property type="component" value="Unassembled WGS sequence"/>
</dbReference>
<comment type="similarity">
    <text evidence="2">Belongs to the oxygen-dependent FAD-linked oxidoreductase family.</text>
</comment>
<dbReference type="InterPro" id="IPR016169">
    <property type="entry name" value="FAD-bd_PCMH_sub2"/>
</dbReference>
<reference evidence="8" key="1">
    <citation type="journal article" date="2011" name="Proc. Natl. Acad. Sci. U.S.A.">
        <title>Obligate biotrophy features unraveled by the genomic analysis of rust fungi.</title>
        <authorList>
            <person name="Duplessis S."/>
            <person name="Cuomo C.A."/>
            <person name="Lin Y.-C."/>
            <person name="Aerts A."/>
            <person name="Tisserant E."/>
            <person name="Veneault-Fourrey C."/>
            <person name="Joly D.L."/>
            <person name="Hacquard S."/>
            <person name="Amselem J."/>
            <person name="Cantarel B.L."/>
            <person name="Chiu R."/>
            <person name="Coutinho P.M."/>
            <person name="Feau N."/>
            <person name="Field M."/>
            <person name="Frey P."/>
            <person name="Gelhaye E."/>
            <person name="Goldberg J."/>
            <person name="Grabherr M.G."/>
            <person name="Kodira C.D."/>
            <person name="Kohler A."/>
            <person name="Kuees U."/>
            <person name="Lindquist E.A."/>
            <person name="Lucas S.M."/>
            <person name="Mago R."/>
            <person name="Mauceli E."/>
            <person name="Morin E."/>
            <person name="Murat C."/>
            <person name="Pangilinan J.L."/>
            <person name="Park R."/>
            <person name="Pearson M."/>
            <person name="Quesneville H."/>
            <person name="Rouhier N."/>
            <person name="Sakthikumar S."/>
            <person name="Salamov A.A."/>
            <person name="Schmutz J."/>
            <person name="Selles B."/>
            <person name="Shapiro H."/>
            <person name="Tanguay P."/>
            <person name="Tuskan G.A."/>
            <person name="Henrissat B."/>
            <person name="Van de Peer Y."/>
            <person name="Rouze P."/>
            <person name="Ellis J.G."/>
            <person name="Dodds P.N."/>
            <person name="Schein J.E."/>
            <person name="Zhong S."/>
            <person name="Hamelin R.C."/>
            <person name="Grigoriev I.V."/>
            <person name="Szabo L.J."/>
            <person name="Martin F."/>
        </authorList>
    </citation>
    <scope>NUCLEOTIDE SEQUENCE [LARGE SCALE GENOMIC DNA]</scope>
    <source>
        <strain evidence="8">98AG31 / pathotype 3-4-7</strain>
    </source>
</reference>
<dbReference type="OrthoDB" id="415825at2759"/>
<comment type="cofactor">
    <cofactor evidence="1">
        <name>FAD</name>
        <dbReference type="ChEBI" id="CHEBI:57692"/>
    </cofactor>
</comment>
<dbReference type="EMBL" id="GL883123">
    <property type="protein sequence ID" value="EGG03687.1"/>
    <property type="molecule type" value="Genomic_DNA"/>
</dbReference>
<evidence type="ECO:0000256" key="3">
    <source>
        <dbReference type="ARBA" id="ARBA00022630"/>
    </source>
</evidence>
<dbReference type="InterPro" id="IPR012951">
    <property type="entry name" value="BBE"/>
</dbReference>
<evidence type="ECO:0000259" key="6">
    <source>
        <dbReference type="PROSITE" id="PS51387"/>
    </source>
</evidence>
<keyword evidence="3" id="KW-0285">Flavoprotein</keyword>
<dbReference type="InterPro" id="IPR006094">
    <property type="entry name" value="Oxid_FAD_bind_N"/>
</dbReference>
<dbReference type="VEuPathDB" id="FungiDB:MELLADRAFT_90001"/>
<dbReference type="PROSITE" id="PS51387">
    <property type="entry name" value="FAD_PCMH"/>
    <property type="match status" value="1"/>
</dbReference>
<dbReference type="Pfam" id="PF01565">
    <property type="entry name" value="FAD_binding_4"/>
    <property type="match status" value="1"/>
</dbReference>
<organism evidence="8">
    <name type="scientific">Melampsora larici-populina (strain 98AG31 / pathotype 3-4-7)</name>
    <name type="common">Poplar leaf rust fungus</name>
    <dbReference type="NCBI Taxonomy" id="747676"/>
    <lineage>
        <taxon>Eukaryota</taxon>
        <taxon>Fungi</taxon>
        <taxon>Dikarya</taxon>
        <taxon>Basidiomycota</taxon>
        <taxon>Pucciniomycotina</taxon>
        <taxon>Pucciniomycetes</taxon>
        <taxon>Pucciniales</taxon>
        <taxon>Melampsoraceae</taxon>
        <taxon>Melampsora</taxon>
    </lineage>
</organism>
<dbReference type="AlphaFoldDB" id="F4RVD8"/>
<gene>
    <name evidence="7" type="ORF">MELLADRAFT_90001</name>
</gene>
<dbReference type="PANTHER" id="PTHR42973">
    <property type="entry name" value="BINDING OXIDOREDUCTASE, PUTATIVE (AFU_ORTHOLOGUE AFUA_1G17690)-RELATED"/>
    <property type="match status" value="1"/>
</dbReference>
<dbReference type="Pfam" id="PF08031">
    <property type="entry name" value="BBE"/>
    <property type="match status" value="1"/>
</dbReference>
<dbReference type="KEGG" id="mlr:MELLADRAFT_90001"/>
<dbReference type="InterPro" id="IPR050416">
    <property type="entry name" value="FAD-linked_Oxidoreductase"/>
</dbReference>
<dbReference type="eggNOG" id="ENOG502QVGN">
    <property type="taxonomic scope" value="Eukaryota"/>
</dbReference>
<dbReference type="SUPFAM" id="SSF56176">
    <property type="entry name" value="FAD-binding/transporter-associated domain-like"/>
    <property type="match status" value="1"/>
</dbReference>
<dbReference type="GeneID" id="18935398"/>
<dbReference type="Gene3D" id="3.30.465.10">
    <property type="match status" value="1"/>
</dbReference>
<keyword evidence="4" id="KW-0274">FAD</keyword>
<dbReference type="RefSeq" id="XP_007413134.1">
    <property type="nucleotide sequence ID" value="XM_007413072.1"/>
</dbReference>
<evidence type="ECO:0000313" key="8">
    <source>
        <dbReference type="Proteomes" id="UP000001072"/>
    </source>
</evidence>
<evidence type="ECO:0000256" key="1">
    <source>
        <dbReference type="ARBA" id="ARBA00001974"/>
    </source>
</evidence>
<dbReference type="Gene3D" id="3.40.462.20">
    <property type="match status" value="1"/>
</dbReference>